<evidence type="ECO:0000256" key="6">
    <source>
        <dbReference type="ARBA" id="ARBA00047615"/>
    </source>
</evidence>
<dbReference type="NCBIfam" id="TIGR00017">
    <property type="entry name" value="cmk"/>
    <property type="match status" value="1"/>
</dbReference>
<keyword evidence="3 8" id="KW-0547">Nucleotide-binding</keyword>
<evidence type="ECO:0000256" key="4">
    <source>
        <dbReference type="ARBA" id="ARBA00022777"/>
    </source>
</evidence>
<feature type="domain" description="Cytidylate kinase" evidence="9">
    <location>
        <begin position="7"/>
        <end position="208"/>
    </location>
</feature>
<dbReference type="SUPFAM" id="SSF52540">
    <property type="entry name" value="P-loop containing nucleoside triphosphate hydrolases"/>
    <property type="match status" value="1"/>
</dbReference>
<dbReference type="InterPro" id="IPR003136">
    <property type="entry name" value="Cytidylate_kin"/>
</dbReference>
<dbReference type="PANTHER" id="PTHR21299:SF2">
    <property type="entry name" value="CYTIDYLATE KINASE"/>
    <property type="match status" value="1"/>
</dbReference>
<protein>
    <recommendedName>
        <fullName evidence="8">Cytidylate kinase</fullName>
        <shortName evidence="8">CK</shortName>
        <ecNumber evidence="8">2.7.4.25</ecNumber>
    </recommendedName>
    <alternativeName>
        <fullName evidence="8">Cytidine monophosphate kinase</fullName>
        <shortName evidence="8">CMP kinase</shortName>
    </alternativeName>
</protein>
<dbReference type="EC" id="2.7.4.25" evidence="8"/>
<comment type="subcellular location">
    <subcellularLocation>
        <location evidence="8">Cytoplasm</location>
    </subcellularLocation>
</comment>
<dbReference type="CDD" id="cd02020">
    <property type="entry name" value="CMPK"/>
    <property type="match status" value="1"/>
</dbReference>
<organism evidence="10 11">
    <name type="scientific">Haloferula chungangensis</name>
    <dbReference type="NCBI Taxonomy" id="1048331"/>
    <lineage>
        <taxon>Bacteria</taxon>
        <taxon>Pseudomonadati</taxon>
        <taxon>Verrucomicrobiota</taxon>
        <taxon>Verrucomicrobiia</taxon>
        <taxon>Verrucomicrobiales</taxon>
        <taxon>Verrucomicrobiaceae</taxon>
        <taxon>Haloferula</taxon>
    </lineage>
</organism>
<dbReference type="PANTHER" id="PTHR21299">
    <property type="entry name" value="CYTIDYLATE KINASE/PANTOATE-BETA-ALANINE LIGASE"/>
    <property type="match status" value="1"/>
</dbReference>
<keyword evidence="8" id="KW-0963">Cytoplasm</keyword>
<proteinExistence type="inferred from homology"/>
<comment type="catalytic activity">
    <reaction evidence="7 8">
        <text>CMP + ATP = CDP + ADP</text>
        <dbReference type="Rhea" id="RHEA:11600"/>
        <dbReference type="ChEBI" id="CHEBI:30616"/>
        <dbReference type="ChEBI" id="CHEBI:58069"/>
        <dbReference type="ChEBI" id="CHEBI:60377"/>
        <dbReference type="ChEBI" id="CHEBI:456216"/>
        <dbReference type="EC" id="2.7.4.25"/>
    </reaction>
</comment>
<evidence type="ECO:0000256" key="3">
    <source>
        <dbReference type="ARBA" id="ARBA00022741"/>
    </source>
</evidence>
<dbReference type="EMBL" id="JBHTBS010000001">
    <property type="protein sequence ID" value="MFC7335924.1"/>
    <property type="molecule type" value="Genomic_DNA"/>
</dbReference>
<evidence type="ECO:0000256" key="5">
    <source>
        <dbReference type="ARBA" id="ARBA00022840"/>
    </source>
</evidence>
<evidence type="ECO:0000313" key="10">
    <source>
        <dbReference type="EMBL" id="MFC7335924.1"/>
    </source>
</evidence>
<dbReference type="RefSeq" id="WP_379708518.1">
    <property type="nucleotide sequence ID" value="NZ_JBHTBS010000001.1"/>
</dbReference>
<dbReference type="GO" id="GO:0016301">
    <property type="term" value="F:kinase activity"/>
    <property type="evidence" value="ECO:0007669"/>
    <property type="project" value="UniProtKB-KW"/>
</dbReference>
<accession>A0ABW2L0R2</accession>
<dbReference type="Pfam" id="PF02224">
    <property type="entry name" value="Cytidylate_kin"/>
    <property type="match status" value="1"/>
</dbReference>
<evidence type="ECO:0000256" key="7">
    <source>
        <dbReference type="ARBA" id="ARBA00048478"/>
    </source>
</evidence>
<gene>
    <name evidence="8 10" type="primary">cmk</name>
    <name evidence="10" type="ORF">ACFQY0_01940</name>
</gene>
<keyword evidence="2 8" id="KW-0808">Transferase</keyword>
<evidence type="ECO:0000313" key="11">
    <source>
        <dbReference type="Proteomes" id="UP001596472"/>
    </source>
</evidence>
<keyword evidence="5 8" id="KW-0067">ATP-binding</keyword>
<dbReference type="Gene3D" id="3.40.50.300">
    <property type="entry name" value="P-loop containing nucleotide triphosphate hydrolases"/>
    <property type="match status" value="1"/>
</dbReference>
<reference evidence="11" key="1">
    <citation type="journal article" date="2019" name="Int. J. Syst. Evol. Microbiol.">
        <title>The Global Catalogue of Microorganisms (GCM) 10K type strain sequencing project: providing services to taxonomists for standard genome sequencing and annotation.</title>
        <authorList>
            <consortium name="The Broad Institute Genomics Platform"/>
            <consortium name="The Broad Institute Genome Sequencing Center for Infectious Disease"/>
            <person name="Wu L."/>
            <person name="Ma J."/>
        </authorList>
    </citation>
    <scope>NUCLEOTIDE SEQUENCE [LARGE SCALE GENOMIC DNA]</scope>
    <source>
        <strain evidence="11">CGMCC 4.1467</strain>
    </source>
</reference>
<dbReference type="Proteomes" id="UP001596472">
    <property type="component" value="Unassembled WGS sequence"/>
</dbReference>
<comment type="similarity">
    <text evidence="1 8">Belongs to the cytidylate kinase family. Type 1 subfamily.</text>
</comment>
<name>A0ABW2L0R2_9BACT</name>
<evidence type="ECO:0000256" key="8">
    <source>
        <dbReference type="HAMAP-Rule" id="MF_00238"/>
    </source>
</evidence>
<keyword evidence="11" id="KW-1185">Reference proteome</keyword>
<comment type="caution">
    <text evidence="10">The sequence shown here is derived from an EMBL/GenBank/DDBJ whole genome shotgun (WGS) entry which is preliminary data.</text>
</comment>
<evidence type="ECO:0000256" key="2">
    <source>
        <dbReference type="ARBA" id="ARBA00022679"/>
    </source>
</evidence>
<dbReference type="InterPro" id="IPR011994">
    <property type="entry name" value="Cytidylate_kinase_dom"/>
</dbReference>
<sequence length="218" mass="23338">MSSHFAIAIDGPAASGKSTLARELARRLGLVMVNSGAMYRAVTWRLIEDGVDLSNETAVVSALEAMEIDCGVDGLSSTVSIDGVDPGEALRSEQVNGKVSQVSAVPAVRERLVALQRDYLKTADVVMEGRDIGTVVFPDSPYKIYVDADEAVRAQRRVAIGEVDSVADRDRDDSQRKTAPLKVAEGAVILDTSDHTIESGVDAALEILRSQGLEIREI</sequence>
<evidence type="ECO:0000259" key="9">
    <source>
        <dbReference type="Pfam" id="PF02224"/>
    </source>
</evidence>
<keyword evidence="4 8" id="KW-0418">Kinase</keyword>
<dbReference type="HAMAP" id="MF_00238">
    <property type="entry name" value="Cytidyl_kinase_type1"/>
    <property type="match status" value="1"/>
</dbReference>
<dbReference type="InterPro" id="IPR027417">
    <property type="entry name" value="P-loop_NTPase"/>
</dbReference>
<feature type="binding site" evidence="8">
    <location>
        <begin position="11"/>
        <end position="19"/>
    </location>
    <ligand>
        <name>ATP</name>
        <dbReference type="ChEBI" id="CHEBI:30616"/>
    </ligand>
</feature>
<evidence type="ECO:0000256" key="1">
    <source>
        <dbReference type="ARBA" id="ARBA00009427"/>
    </source>
</evidence>
<comment type="catalytic activity">
    <reaction evidence="6 8">
        <text>dCMP + ATP = dCDP + ADP</text>
        <dbReference type="Rhea" id="RHEA:25094"/>
        <dbReference type="ChEBI" id="CHEBI:30616"/>
        <dbReference type="ChEBI" id="CHEBI:57566"/>
        <dbReference type="ChEBI" id="CHEBI:58593"/>
        <dbReference type="ChEBI" id="CHEBI:456216"/>
        <dbReference type="EC" id="2.7.4.25"/>
    </reaction>
</comment>